<organism evidence="1 2">
    <name type="scientific">Glossina pallidipes</name>
    <name type="common">Tsetse fly</name>
    <dbReference type="NCBI Taxonomy" id="7398"/>
    <lineage>
        <taxon>Eukaryota</taxon>
        <taxon>Metazoa</taxon>
        <taxon>Ecdysozoa</taxon>
        <taxon>Arthropoda</taxon>
        <taxon>Hexapoda</taxon>
        <taxon>Insecta</taxon>
        <taxon>Pterygota</taxon>
        <taxon>Neoptera</taxon>
        <taxon>Endopterygota</taxon>
        <taxon>Diptera</taxon>
        <taxon>Brachycera</taxon>
        <taxon>Muscomorpha</taxon>
        <taxon>Hippoboscoidea</taxon>
        <taxon>Glossinidae</taxon>
        <taxon>Glossina</taxon>
    </lineage>
</organism>
<keyword evidence="2" id="KW-1185">Reference proteome</keyword>
<dbReference type="AlphaFoldDB" id="A0A1A9ZBY7"/>
<sequence length="175" mass="20678">MFIKFLALVREELGELAKRYQWCLLGGLEGLQAYRQWNTNYIANHEAIPSKEFIQCHVTLLFLSCQDMMRHIWLTARMDANAEKLILLSLLSKKSIRKKKKNGKERLDLKNFASYTVVFINGLFCQMVDVLWHHAPNIRNLLLLLFAVHNHALPYPLKTFPIRYIVYSINLYFKY</sequence>
<reference evidence="2" key="1">
    <citation type="submission" date="2014-03" db="EMBL/GenBank/DDBJ databases">
        <authorList>
            <person name="Aksoy S."/>
            <person name="Warren W."/>
            <person name="Wilson R.K."/>
        </authorList>
    </citation>
    <scope>NUCLEOTIDE SEQUENCE [LARGE SCALE GENOMIC DNA]</scope>
    <source>
        <strain evidence="2">IAEA</strain>
    </source>
</reference>
<dbReference type="VEuPathDB" id="VectorBase:GPAI010008"/>
<reference evidence="1" key="2">
    <citation type="submission" date="2020-05" db="UniProtKB">
        <authorList>
            <consortium name="EnsemblMetazoa"/>
        </authorList>
    </citation>
    <scope>IDENTIFICATION</scope>
    <source>
        <strain evidence="1">IAEA</strain>
    </source>
</reference>
<evidence type="ECO:0000313" key="1">
    <source>
        <dbReference type="EnsemblMetazoa" id="GPAI010008-PA"/>
    </source>
</evidence>
<protein>
    <submittedName>
        <fullName evidence="1">Uncharacterized protein</fullName>
    </submittedName>
</protein>
<proteinExistence type="predicted"/>
<accession>A0A1A9ZBY7</accession>
<dbReference type="Proteomes" id="UP000092445">
    <property type="component" value="Unassembled WGS sequence"/>
</dbReference>
<evidence type="ECO:0000313" key="2">
    <source>
        <dbReference type="Proteomes" id="UP000092445"/>
    </source>
</evidence>
<name>A0A1A9ZBY7_GLOPL</name>
<dbReference type="EnsemblMetazoa" id="GPAI010008-RA">
    <property type="protein sequence ID" value="GPAI010008-PA"/>
    <property type="gene ID" value="GPAI010008"/>
</dbReference>